<evidence type="ECO:0000313" key="2">
    <source>
        <dbReference type="Proteomes" id="UP000789920"/>
    </source>
</evidence>
<accession>A0ACA9SDK0</accession>
<organism evidence="1 2">
    <name type="scientific">Racocetra persica</name>
    <dbReference type="NCBI Taxonomy" id="160502"/>
    <lineage>
        <taxon>Eukaryota</taxon>
        <taxon>Fungi</taxon>
        <taxon>Fungi incertae sedis</taxon>
        <taxon>Mucoromycota</taxon>
        <taxon>Glomeromycotina</taxon>
        <taxon>Glomeromycetes</taxon>
        <taxon>Diversisporales</taxon>
        <taxon>Gigasporaceae</taxon>
        <taxon>Racocetra</taxon>
    </lineage>
</organism>
<comment type="caution">
    <text evidence="1">The sequence shown here is derived from an EMBL/GenBank/DDBJ whole genome shotgun (WGS) entry which is preliminary data.</text>
</comment>
<feature type="non-terminal residue" evidence="1">
    <location>
        <position position="1"/>
    </location>
</feature>
<gene>
    <name evidence="1" type="ORF">RPERSI_LOCUS29620</name>
</gene>
<keyword evidence="2" id="KW-1185">Reference proteome</keyword>
<name>A0ACA9SDK0_9GLOM</name>
<evidence type="ECO:0000313" key="1">
    <source>
        <dbReference type="EMBL" id="CAG8835634.1"/>
    </source>
</evidence>
<dbReference type="EMBL" id="CAJVQC010112422">
    <property type="protein sequence ID" value="CAG8835634.1"/>
    <property type="molecule type" value="Genomic_DNA"/>
</dbReference>
<dbReference type="Proteomes" id="UP000789920">
    <property type="component" value="Unassembled WGS sequence"/>
</dbReference>
<reference evidence="1" key="1">
    <citation type="submission" date="2021-06" db="EMBL/GenBank/DDBJ databases">
        <authorList>
            <person name="Kallberg Y."/>
            <person name="Tangrot J."/>
            <person name="Rosling A."/>
        </authorList>
    </citation>
    <scope>NUCLEOTIDE SEQUENCE</scope>
    <source>
        <strain evidence="1">MA461A</strain>
    </source>
</reference>
<sequence>RPDIVDVKSKLYRWQKIITKKNLIFDEDLDIKNKFLAADEIINSLSVISSKIHTSKYVSKFIDSQKIERINSTYSTDACGINLIISEDDFK</sequence>
<proteinExistence type="predicted"/>
<feature type="non-terminal residue" evidence="1">
    <location>
        <position position="91"/>
    </location>
</feature>
<protein>
    <submittedName>
        <fullName evidence="1">34758_t:CDS:1</fullName>
    </submittedName>
</protein>